<evidence type="ECO:0000256" key="1">
    <source>
        <dbReference type="ARBA" id="ARBA00004651"/>
    </source>
</evidence>
<proteinExistence type="inferred from homology"/>
<dbReference type="InterPro" id="IPR022357">
    <property type="entry name" value="MIP_CS"/>
</dbReference>
<protein>
    <submittedName>
        <fullName evidence="10">Aquaporin</fullName>
    </submittedName>
</protein>
<dbReference type="InterPro" id="IPR034294">
    <property type="entry name" value="Aquaporin_transptr"/>
</dbReference>
<evidence type="ECO:0000256" key="9">
    <source>
        <dbReference type="SAM" id="Phobius"/>
    </source>
</evidence>
<dbReference type="Proteomes" id="UP001256711">
    <property type="component" value="Unassembled WGS sequence"/>
</dbReference>
<comment type="similarity">
    <text evidence="2 8">Belongs to the MIP/aquaporin (TC 1.A.8) family.</text>
</comment>
<organism evidence="10 11">
    <name type="scientific">Enterococcus asini</name>
    <dbReference type="NCBI Taxonomy" id="57732"/>
    <lineage>
        <taxon>Bacteria</taxon>
        <taxon>Bacillati</taxon>
        <taxon>Bacillota</taxon>
        <taxon>Bacilli</taxon>
        <taxon>Lactobacillales</taxon>
        <taxon>Enterococcaceae</taxon>
        <taxon>Enterococcus</taxon>
    </lineage>
</organism>
<dbReference type="Gene3D" id="1.20.1080.10">
    <property type="entry name" value="Glycerol uptake facilitator protein"/>
    <property type="match status" value="1"/>
</dbReference>
<keyword evidence="7 9" id="KW-0472">Membrane</keyword>
<evidence type="ECO:0000256" key="6">
    <source>
        <dbReference type="ARBA" id="ARBA00022989"/>
    </source>
</evidence>
<reference evidence="10" key="1">
    <citation type="submission" date="2023-03" db="EMBL/GenBank/DDBJ databases">
        <authorList>
            <person name="Shen W."/>
            <person name="Cai J."/>
        </authorList>
    </citation>
    <scope>NUCLEOTIDE SEQUENCE</scope>
    <source>
        <strain evidence="10">B226-2</strain>
    </source>
</reference>
<comment type="caution">
    <text evidence="10">The sequence shown here is derived from an EMBL/GenBank/DDBJ whole genome shotgun (WGS) entry which is preliminary data.</text>
</comment>
<name>A0AAW8TYZ1_9ENTE</name>
<dbReference type="SUPFAM" id="SSF81338">
    <property type="entry name" value="Aquaporin-like"/>
    <property type="match status" value="1"/>
</dbReference>
<comment type="subcellular location">
    <subcellularLocation>
        <location evidence="1">Cell membrane</location>
        <topology evidence="1">Multi-pass membrane protein</topology>
    </subcellularLocation>
</comment>
<evidence type="ECO:0000256" key="2">
    <source>
        <dbReference type="ARBA" id="ARBA00006175"/>
    </source>
</evidence>
<sequence>MELFRKIFGEFIGTFMLVFIGTGMVAFSTNPDPLTIGLAFGLSITIADYAVGHGGLSDGHFNPAVTIAMVLNKRATIKEAVFFIIAQFVGAIAASACVGGFGSALGLEAGTYGQTDFPDISAGAAFAFETLISFLFIFVILMVTSKKYGSKQMASIAIGLTLGFLVAIALNLTGGSLNPARSFGPAIFAGGSALSHYWVYLCAPILGGIIAAVVAKFMGSEQGLTEQDA</sequence>
<evidence type="ECO:0000313" key="11">
    <source>
        <dbReference type="Proteomes" id="UP001256711"/>
    </source>
</evidence>
<keyword evidence="6 9" id="KW-1133">Transmembrane helix</keyword>
<accession>A0AAW8TYZ1</accession>
<evidence type="ECO:0000256" key="8">
    <source>
        <dbReference type="RuleBase" id="RU000477"/>
    </source>
</evidence>
<feature type="transmembrane region" description="Helical" evidence="9">
    <location>
        <begin position="197"/>
        <end position="215"/>
    </location>
</feature>
<dbReference type="EMBL" id="JARQBJ010000002">
    <property type="protein sequence ID" value="MDT2810090.1"/>
    <property type="molecule type" value="Genomic_DNA"/>
</dbReference>
<feature type="transmembrane region" description="Helical" evidence="9">
    <location>
        <begin position="7"/>
        <end position="27"/>
    </location>
</feature>
<dbReference type="PRINTS" id="PR00783">
    <property type="entry name" value="MINTRINSICP"/>
</dbReference>
<dbReference type="PANTHER" id="PTHR19139">
    <property type="entry name" value="AQUAPORIN TRANSPORTER"/>
    <property type="match status" value="1"/>
</dbReference>
<evidence type="ECO:0000313" key="10">
    <source>
        <dbReference type="EMBL" id="MDT2810090.1"/>
    </source>
</evidence>
<dbReference type="RefSeq" id="WP_118341165.1">
    <property type="nucleotide sequence ID" value="NZ_CABJBY010000012.1"/>
</dbReference>
<evidence type="ECO:0000256" key="5">
    <source>
        <dbReference type="ARBA" id="ARBA00022692"/>
    </source>
</evidence>
<feature type="transmembrane region" description="Helical" evidence="9">
    <location>
        <begin position="156"/>
        <end position="177"/>
    </location>
</feature>
<dbReference type="PROSITE" id="PS00221">
    <property type="entry name" value="MIP"/>
    <property type="match status" value="1"/>
</dbReference>
<feature type="transmembrane region" description="Helical" evidence="9">
    <location>
        <begin position="122"/>
        <end position="144"/>
    </location>
</feature>
<evidence type="ECO:0000256" key="3">
    <source>
        <dbReference type="ARBA" id="ARBA00022448"/>
    </source>
</evidence>
<evidence type="ECO:0000256" key="4">
    <source>
        <dbReference type="ARBA" id="ARBA00022475"/>
    </source>
</evidence>
<dbReference type="GO" id="GO:0015250">
    <property type="term" value="F:water channel activity"/>
    <property type="evidence" value="ECO:0007669"/>
    <property type="project" value="TreeGrafter"/>
</dbReference>
<dbReference type="AlphaFoldDB" id="A0AAW8TYZ1"/>
<dbReference type="InterPro" id="IPR000425">
    <property type="entry name" value="MIP"/>
</dbReference>
<dbReference type="Pfam" id="PF00230">
    <property type="entry name" value="MIP"/>
    <property type="match status" value="1"/>
</dbReference>
<keyword evidence="5 8" id="KW-0812">Transmembrane</keyword>
<feature type="transmembrane region" description="Helical" evidence="9">
    <location>
        <begin position="33"/>
        <end position="51"/>
    </location>
</feature>
<evidence type="ECO:0000256" key="7">
    <source>
        <dbReference type="ARBA" id="ARBA00023136"/>
    </source>
</evidence>
<dbReference type="GO" id="GO:0005886">
    <property type="term" value="C:plasma membrane"/>
    <property type="evidence" value="ECO:0007669"/>
    <property type="project" value="UniProtKB-SubCell"/>
</dbReference>
<dbReference type="InterPro" id="IPR023271">
    <property type="entry name" value="Aquaporin-like"/>
</dbReference>
<dbReference type="PANTHER" id="PTHR19139:SF199">
    <property type="entry name" value="MIP17260P"/>
    <property type="match status" value="1"/>
</dbReference>
<keyword evidence="4" id="KW-1003">Cell membrane</keyword>
<feature type="transmembrane region" description="Helical" evidence="9">
    <location>
        <begin position="80"/>
        <end position="102"/>
    </location>
</feature>
<gene>
    <name evidence="10" type="ORF">P7H43_06310</name>
</gene>
<keyword evidence="3 8" id="KW-0813">Transport</keyword>